<dbReference type="GO" id="GO:0000781">
    <property type="term" value="C:chromosome, telomeric region"/>
    <property type="evidence" value="ECO:0007669"/>
    <property type="project" value="Ensembl"/>
</dbReference>
<keyword evidence="4 21" id="KW-0004">4Fe-4S</keyword>
<dbReference type="AlphaFoldDB" id="A0A452F6S3"/>
<dbReference type="InterPro" id="IPR036397">
    <property type="entry name" value="RNaseH_sf"/>
</dbReference>
<gene>
    <name evidence="28" type="primary">POLD1</name>
</gene>
<evidence type="ECO:0000256" key="15">
    <source>
        <dbReference type="ARBA" id="ARBA00022932"/>
    </source>
</evidence>
<dbReference type="PANTHER" id="PTHR10322">
    <property type="entry name" value="DNA POLYMERASE CATALYTIC SUBUNIT"/>
    <property type="match status" value="1"/>
</dbReference>
<dbReference type="FunFam" id="3.30.342.10:FF:000003">
    <property type="entry name" value="DNA polymerase"/>
    <property type="match status" value="1"/>
</dbReference>
<dbReference type="InterPro" id="IPR017964">
    <property type="entry name" value="DNA-dir_DNA_pol_B_CS"/>
</dbReference>
<dbReference type="InterPro" id="IPR006134">
    <property type="entry name" value="DNA-dir_DNA_pol_B_multi_dom"/>
</dbReference>
<keyword evidence="12" id="KW-0378">Hydrolase</keyword>
<protein>
    <recommendedName>
        <fullName evidence="21">DNA polymerase</fullName>
        <ecNumber evidence="21">2.7.7.7</ecNumber>
    </recommendedName>
</protein>
<dbReference type="Gene3D" id="1.10.132.60">
    <property type="entry name" value="DNA polymerase family B, C-terminal domain"/>
    <property type="match status" value="1"/>
</dbReference>
<dbReference type="GO" id="GO:0008270">
    <property type="term" value="F:zinc ion binding"/>
    <property type="evidence" value="ECO:0007669"/>
    <property type="project" value="UniProtKB-KW"/>
</dbReference>
<feature type="domain" description="DNA polymerase delta/zeta catalytic subunit N-terminal" evidence="27">
    <location>
        <begin position="142"/>
        <end position="219"/>
    </location>
</feature>
<dbReference type="InterPro" id="IPR006133">
    <property type="entry name" value="DNA-dir_DNA_pol_B_exonuc"/>
</dbReference>
<dbReference type="GO" id="GO:0045004">
    <property type="term" value="P:DNA replication proofreading"/>
    <property type="evidence" value="ECO:0007669"/>
    <property type="project" value="Ensembl"/>
</dbReference>
<evidence type="ECO:0000256" key="22">
    <source>
        <dbReference type="SAM" id="Coils"/>
    </source>
</evidence>
<dbReference type="Pfam" id="PF03104">
    <property type="entry name" value="DNA_pol_B_exo1"/>
    <property type="match status" value="1"/>
</dbReference>
<dbReference type="GO" id="GO:0003887">
    <property type="term" value="F:DNA-directed DNA polymerase activity"/>
    <property type="evidence" value="ECO:0007669"/>
    <property type="project" value="UniProtKB-KW"/>
</dbReference>
<dbReference type="InterPro" id="IPR043502">
    <property type="entry name" value="DNA/RNA_pol_sf"/>
</dbReference>
<dbReference type="GO" id="GO:0005654">
    <property type="term" value="C:nucleoplasm"/>
    <property type="evidence" value="ECO:0007669"/>
    <property type="project" value="Ensembl"/>
</dbReference>
<proteinExistence type="inferred from homology"/>
<comment type="similarity">
    <text evidence="3 21">Belongs to the DNA polymerase type-B family.</text>
</comment>
<dbReference type="SUPFAM" id="SSF53098">
    <property type="entry name" value="Ribonuclease H-like"/>
    <property type="match status" value="1"/>
</dbReference>
<evidence type="ECO:0000256" key="1">
    <source>
        <dbReference type="ARBA" id="ARBA00001966"/>
    </source>
</evidence>
<dbReference type="GO" id="GO:0003682">
    <property type="term" value="F:chromatin binding"/>
    <property type="evidence" value="ECO:0007669"/>
    <property type="project" value="Ensembl"/>
</dbReference>
<dbReference type="CDD" id="cd05533">
    <property type="entry name" value="POLBc_delta"/>
    <property type="match status" value="1"/>
</dbReference>
<evidence type="ECO:0000256" key="16">
    <source>
        <dbReference type="ARBA" id="ARBA00023004"/>
    </source>
</evidence>
<dbReference type="InterPro" id="IPR006172">
    <property type="entry name" value="DNA-dir_DNA_pol_B"/>
</dbReference>
<evidence type="ECO:0000256" key="13">
    <source>
        <dbReference type="ARBA" id="ARBA00022833"/>
    </source>
</evidence>
<evidence type="ECO:0000256" key="5">
    <source>
        <dbReference type="ARBA" id="ARBA00022679"/>
    </source>
</evidence>
<keyword evidence="29" id="KW-1185">Reference proteome</keyword>
<dbReference type="GO" id="GO:0006287">
    <property type="term" value="P:base-excision repair, gap-filling"/>
    <property type="evidence" value="ECO:0007669"/>
    <property type="project" value="Ensembl"/>
</dbReference>
<evidence type="ECO:0000259" key="26">
    <source>
        <dbReference type="Pfam" id="PF14260"/>
    </source>
</evidence>
<dbReference type="Gene3D" id="3.30.342.10">
    <property type="entry name" value="DNA Polymerase, chain B, domain 1"/>
    <property type="match status" value="1"/>
</dbReference>
<dbReference type="GO" id="GO:0006297">
    <property type="term" value="P:nucleotide-excision repair, DNA gap filling"/>
    <property type="evidence" value="ECO:0007669"/>
    <property type="project" value="Ensembl"/>
</dbReference>
<evidence type="ECO:0000256" key="6">
    <source>
        <dbReference type="ARBA" id="ARBA00022695"/>
    </source>
</evidence>
<keyword evidence="8" id="KW-0540">Nuclease</keyword>
<keyword evidence="16 21" id="KW-0408">Iron</keyword>
<evidence type="ECO:0000256" key="18">
    <source>
        <dbReference type="ARBA" id="ARBA00023125"/>
    </source>
</evidence>
<dbReference type="GO" id="GO:0005829">
    <property type="term" value="C:cytosol"/>
    <property type="evidence" value="ECO:0007669"/>
    <property type="project" value="Ensembl"/>
</dbReference>
<sequence length="1115" mass="124133">MDGKRRPGPGPGVPPKRARGGLWDEDEAYRPSQFEEELALMEEMEAERRLQEQEEEALQSALEGADGQFSLTAADARWLRPAPPPLDPQTEPLIFQQLEIDHYVGPARPLPGAPPPSQGSVPILRAFGVTDEGVSVCCHIHGFAPYFYTPAPPGFGPEHLSELQRELSAAISRDQRGGKELTGPAVLAVELCSRESMFGYHGHGPSPFLRITLALPRLMAPARRLLEQGIRLAGLGTPSFAPYEANVDFEIRFMVDTDIVGCNWLELPAGKYILRPEGKATLCQLEADVFWSDVISHPPEGEWQRIAPLRVLSFDIECAGRKGIFPEPERDPVIQICSLGLRWGEPEPFLRLALTLRPCAPILGAKVQSYEREEDLLQAWSTFIRIMDPDVITGYNIQNFDLPYLISRAQTLKVPSFPLLGRVIGLRSNIRDSSFQSRQTGRRDSKVVSMVGRVQMDMLQVLLREYKLRSYTLNAVSFHFLGEQKEDVQHSIITDLQNGNDQTRRRLAVYCLKDAFLPLRLLERLMVLVNAMEMARVTGVPLGYLLSRGQQVKVVSQLLGRPGHRALLTPHTWVPPSPFPGAADARGEDGGTAEGAAGQGYYDVPIATLDFSSLYPSIMMAHNLCYTTLLRPGAAQKLGLTEDQFIKTPTGDEFVKTSVRKGLLPQILENLLSARKRAKAELAKETDPLRRQVLDGRQLALKVSANSVYGFTGAQVGRLPCLEISQSVTGFGRQMIEKTKQLVETKYTVENGYSTSAKVVYGDTDSVMCRFGVSSVAEAMALGREAADWVSGHFPSPIRLEFEKVYFPYLLISKKRYAGLLFSSRPDAHDRMDCKGLEAVRRDNCPLVANLVTASLRRLLIDRDPAGAVAHAQDVISDLLCNRIDISQLVITKELTRAAADYAGKQAHVELAERMRKRDPGSAPSLGDRVPYVIISAAKGVAAYMKSEDPLFVLEHSLPIDTQYYLEQQLAKPLLRIFEPILGEGRAEAVLLRGDHTRCKTVLTGKVGGLLAFAKRRSCCVGCRTVLSHQGAVCKFCQPRESELYQKEVSHLSALEERFSRLWTQCQRCQGSLHEDVICTSRDCPIFYMRKKVRKDLEDQERLLRRFGPPGPEAW</sequence>
<dbReference type="Gene3D" id="3.90.1600.10">
    <property type="entry name" value="Palm domain of DNA polymerase"/>
    <property type="match status" value="1"/>
</dbReference>
<dbReference type="CDD" id="cd05777">
    <property type="entry name" value="DNA_polB_delta_exo"/>
    <property type="match status" value="1"/>
</dbReference>
<dbReference type="PRINTS" id="PR00106">
    <property type="entry name" value="DNAPOLB"/>
</dbReference>
<dbReference type="Proteomes" id="UP000291000">
    <property type="component" value="Chromosome 18"/>
</dbReference>
<dbReference type="FunFam" id="1.10.287.690:FF:000001">
    <property type="entry name" value="DNA polymerase"/>
    <property type="match status" value="1"/>
</dbReference>
<evidence type="ECO:0000256" key="23">
    <source>
        <dbReference type="SAM" id="MobiDB-lite"/>
    </source>
</evidence>
<evidence type="ECO:0000256" key="21">
    <source>
        <dbReference type="RuleBase" id="RU000442"/>
    </source>
</evidence>
<dbReference type="Gene3D" id="3.30.420.10">
    <property type="entry name" value="Ribonuclease H-like superfamily/Ribonuclease H"/>
    <property type="match status" value="1"/>
</dbReference>
<evidence type="ECO:0000256" key="9">
    <source>
        <dbReference type="ARBA" id="ARBA00022723"/>
    </source>
</evidence>
<dbReference type="Pfam" id="PF24055">
    <property type="entry name" value="POL3_N"/>
    <property type="match status" value="1"/>
</dbReference>
<keyword evidence="15 21" id="KW-0239">DNA-directed DNA polymerase</keyword>
<evidence type="ECO:0000259" key="27">
    <source>
        <dbReference type="Pfam" id="PF24055"/>
    </source>
</evidence>
<keyword evidence="11 21" id="KW-0863">Zinc-finger</keyword>
<dbReference type="GO" id="GO:0016235">
    <property type="term" value="C:aggresome"/>
    <property type="evidence" value="ECO:0007669"/>
    <property type="project" value="Ensembl"/>
</dbReference>
<accession>A0A452F6S3</accession>
<name>A0A452F6S3_CAPHI</name>
<dbReference type="InterPro" id="IPR025687">
    <property type="entry name" value="Znf-C4pol"/>
</dbReference>
<dbReference type="InterPro" id="IPR023211">
    <property type="entry name" value="DNA_pol_palm_dom_sf"/>
</dbReference>
<evidence type="ECO:0000256" key="17">
    <source>
        <dbReference type="ARBA" id="ARBA00023014"/>
    </source>
</evidence>
<reference evidence="28" key="3">
    <citation type="submission" date="2025-09" db="UniProtKB">
        <authorList>
            <consortium name="Ensembl"/>
        </authorList>
    </citation>
    <scope>IDENTIFICATION</scope>
</reference>
<dbReference type="OMA" id="CNNCRPR"/>
<feature type="domain" description="C4-type zinc-finger of DNA polymerase delta" evidence="26">
    <location>
        <begin position="1020"/>
        <end position="1090"/>
    </location>
</feature>
<dbReference type="GO" id="GO:0019899">
    <property type="term" value="F:enzyme binding"/>
    <property type="evidence" value="ECO:0007669"/>
    <property type="project" value="Ensembl"/>
</dbReference>
<evidence type="ECO:0000256" key="2">
    <source>
        <dbReference type="ARBA" id="ARBA00004123"/>
    </source>
</evidence>
<dbReference type="GO" id="GO:0003684">
    <property type="term" value="F:damaged DNA binding"/>
    <property type="evidence" value="ECO:0007669"/>
    <property type="project" value="Ensembl"/>
</dbReference>
<keyword evidence="17 21" id="KW-0411">Iron-sulfur</keyword>
<dbReference type="STRING" id="9925.ENSCHIP00000019836"/>
<dbReference type="GO" id="GO:0034644">
    <property type="term" value="P:cellular response to UV"/>
    <property type="evidence" value="ECO:0007669"/>
    <property type="project" value="Ensembl"/>
</dbReference>
<feature type="coiled-coil region" evidence="22">
    <location>
        <begin position="34"/>
        <end position="63"/>
    </location>
</feature>
<dbReference type="GO" id="GO:0000109">
    <property type="term" value="C:nucleotide-excision repair complex"/>
    <property type="evidence" value="ECO:0007669"/>
    <property type="project" value="Ensembl"/>
</dbReference>
<dbReference type="GO" id="GO:0000731">
    <property type="term" value="P:DNA synthesis involved in DNA repair"/>
    <property type="evidence" value="ECO:0007669"/>
    <property type="project" value="Ensembl"/>
</dbReference>
<dbReference type="PANTHER" id="PTHR10322:SF23">
    <property type="entry name" value="DNA POLYMERASE DELTA CATALYTIC SUBUNIT"/>
    <property type="match status" value="1"/>
</dbReference>
<dbReference type="InterPro" id="IPR012337">
    <property type="entry name" value="RNaseH-like_sf"/>
</dbReference>
<dbReference type="GO" id="GO:0000166">
    <property type="term" value="F:nucleotide binding"/>
    <property type="evidence" value="ECO:0007669"/>
    <property type="project" value="InterPro"/>
</dbReference>
<dbReference type="GeneTree" id="ENSGT00560000077365"/>
<evidence type="ECO:0000256" key="4">
    <source>
        <dbReference type="ARBA" id="ARBA00022485"/>
    </source>
</evidence>
<dbReference type="Pfam" id="PF00136">
    <property type="entry name" value="DNA_pol_B"/>
    <property type="match status" value="1"/>
</dbReference>
<dbReference type="GO" id="GO:0055089">
    <property type="term" value="P:fatty acid homeostasis"/>
    <property type="evidence" value="ECO:0007669"/>
    <property type="project" value="Ensembl"/>
</dbReference>
<keyword evidence="19 21" id="KW-0539">Nucleus</keyword>
<keyword evidence="9 21" id="KW-0479">Metal-binding</keyword>
<feature type="domain" description="DNA-directed DNA polymerase family B exonuclease" evidence="25">
    <location>
        <begin position="242"/>
        <end position="476"/>
    </location>
</feature>
<feature type="domain" description="DNA-directed DNA polymerase family B multifunctional" evidence="24">
    <location>
        <begin position="541"/>
        <end position="981"/>
    </location>
</feature>
<feature type="region of interest" description="Disordered" evidence="23">
    <location>
        <begin position="1"/>
        <end position="28"/>
    </location>
</feature>
<comment type="cofactor">
    <cofactor evidence="1 21">
        <name>[4Fe-4S] cluster</name>
        <dbReference type="ChEBI" id="CHEBI:49883"/>
    </cofactor>
</comment>
<keyword evidence="13 21" id="KW-0862">Zinc</keyword>
<dbReference type="NCBIfam" id="TIGR00592">
    <property type="entry name" value="pol2"/>
    <property type="match status" value="1"/>
</dbReference>
<evidence type="ECO:0000259" key="24">
    <source>
        <dbReference type="Pfam" id="PF00136"/>
    </source>
</evidence>
<evidence type="ECO:0000313" key="29">
    <source>
        <dbReference type="Proteomes" id="UP000291000"/>
    </source>
</evidence>
<dbReference type="InterPro" id="IPR056435">
    <property type="entry name" value="DPOD/Z_N"/>
</dbReference>
<organism evidence="28 29">
    <name type="scientific">Capra hircus</name>
    <name type="common">Goat</name>
    <dbReference type="NCBI Taxonomy" id="9925"/>
    <lineage>
        <taxon>Eukaryota</taxon>
        <taxon>Metazoa</taxon>
        <taxon>Chordata</taxon>
        <taxon>Craniata</taxon>
        <taxon>Vertebrata</taxon>
        <taxon>Euteleostomi</taxon>
        <taxon>Mammalia</taxon>
        <taxon>Eutheria</taxon>
        <taxon>Laurasiatheria</taxon>
        <taxon>Artiodactyla</taxon>
        <taxon>Ruminantia</taxon>
        <taxon>Pecora</taxon>
        <taxon>Bovidae</taxon>
        <taxon>Caprinae</taxon>
        <taxon>Capra</taxon>
    </lineage>
</organism>
<dbReference type="SMART" id="SM00486">
    <property type="entry name" value="POLBc"/>
    <property type="match status" value="1"/>
</dbReference>
<evidence type="ECO:0000256" key="14">
    <source>
        <dbReference type="ARBA" id="ARBA00022839"/>
    </source>
</evidence>
<evidence type="ECO:0000256" key="7">
    <source>
        <dbReference type="ARBA" id="ARBA00022705"/>
    </source>
</evidence>
<evidence type="ECO:0000313" key="28">
    <source>
        <dbReference type="Ensembl" id="ENSCHIP00000019836.1"/>
    </source>
</evidence>
<keyword evidence="14" id="KW-0269">Exonuclease</keyword>
<evidence type="ECO:0000256" key="11">
    <source>
        <dbReference type="ARBA" id="ARBA00022771"/>
    </source>
</evidence>
<evidence type="ECO:0000256" key="3">
    <source>
        <dbReference type="ARBA" id="ARBA00005755"/>
    </source>
</evidence>
<keyword evidence="7 21" id="KW-0235">DNA replication</keyword>
<reference evidence="28 29" key="1">
    <citation type="submission" date="2016-04" db="EMBL/GenBank/DDBJ databases">
        <title>Polished mammalian reference genomes with single-molecule sequencing and chromosome conformation capture applied to the Capra hircus genome.</title>
        <authorList>
            <person name="Bickhart D.M."/>
            <person name="Koren S."/>
            <person name="Rosen B."/>
            <person name="Hastie A."/>
            <person name="Liachko I."/>
            <person name="Sullivan S.T."/>
            <person name="Burton J."/>
            <person name="Sayre B.L."/>
            <person name="Huson H.J."/>
            <person name="Lee J."/>
            <person name="Lam E."/>
            <person name="Kelley C.M."/>
            <person name="Hutchison J.L."/>
            <person name="Zhou Y."/>
            <person name="Sun J."/>
            <person name="Crisa A."/>
            <person name="Schwartz J.C."/>
            <person name="Hammond J.A."/>
            <person name="Schroeder S.G."/>
            <person name="Liu G.E."/>
            <person name="Dunham M."/>
            <person name="Shendure J."/>
            <person name="Sonstegard T.S."/>
            <person name="Phillippy A.M."/>
            <person name="Van Tassell C.P."/>
            <person name="Smith T.P."/>
        </authorList>
    </citation>
    <scope>NUCLEOTIDE SEQUENCE [LARGE SCALE GENOMIC DNA]</scope>
</reference>
<keyword evidence="22" id="KW-0175">Coiled coil</keyword>
<dbReference type="EMBL" id="LWLT01000020">
    <property type="status" value="NOT_ANNOTATED_CDS"/>
    <property type="molecule type" value="Genomic_DNA"/>
</dbReference>
<dbReference type="InterPro" id="IPR050240">
    <property type="entry name" value="DNA_pol_type-B"/>
</dbReference>
<dbReference type="GO" id="GO:0051539">
    <property type="term" value="F:4 iron, 4 sulfur cluster binding"/>
    <property type="evidence" value="ECO:0007669"/>
    <property type="project" value="UniProtKB-KW"/>
</dbReference>
<comment type="subcellular location">
    <subcellularLocation>
        <location evidence="2 21">Nucleus</location>
    </subcellularLocation>
</comment>
<dbReference type="FunFam" id="3.30.420.10:FF:000351">
    <property type="entry name" value="DNA polymerase"/>
    <property type="match status" value="1"/>
</dbReference>
<dbReference type="Pfam" id="PF14260">
    <property type="entry name" value="zf-C4pol"/>
    <property type="match status" value="1"/>
</dbReference>
<evidence type="ECO:0000256" key="20">
    <source>
        <dbReference type="ARBA" id="ARBA00049244"/>
    </source>
</evidence>
<evidence type="ECO:0000256" key="12">
    <source>
        <dbReference type="ARBA" id="ARBA00022801"/>
    </source>
</evidence>
<dbReference type="PROSITE" id="PS00116">
    <property type="entry name" value="DNA_POLYMERASE_B"/>
    <property type="match status" value="1"/>
</dbReference>
<evidence type="ECO:0000256" key="8">
    <source>
        <dbReference type="ARBA" id="ARBA00022722"/>
    </source>
</evidence>
<dbReference type="InterPro" id="IPR042087">
    <property type="entry name" value="DNA_pol_B_thumb"/>
</dbReference>
<dbReference type="GO" id="GO:0070987">
    <property type="term" value="P:error-free translesion synthesis"/>
    <property type="evidence" value="ECO:0007669"/>
    <property type="project" value="Ensembl"/>
</dbReference>
<reference evidence="28" key="2">
    <citation type="submission" date="2025-08" db="UniProtKB">
        <authorList>
            <consortium name="Ensembl"/>
        </authorList>
    </citation>
    <scope>IDENTIFICATION</scope>
</reference>
<keyword evidence="18 21" id="KW-0238">DNA-binding</keyword>
<dbReference type="Bgee" id="ENSCHIG00000018617">
    <property type="expression patterns" value="Expressed in ileum and 16 other cell types or tissues"/>
</dbReference>
<dbReference type="GO" id="GO:0008296">
    <property type="term" value="F:3'-5'-DNA exonuclease activity"/>
    <property type="evidence" value="ECO:0007669"/>
    <property type="project" value="TreeGrafter"/>
</dbReference>
<keyword evidence="10" id="KW-0228">DNA excision</keyword>
<comment type="catalytic activity">
    <reaction evidence="20 21">
        <text>DNA(n) + a 2'-deoxyribonucleoside 5'-triphosphate = DNA(n+1) + diphosphate</text>
        <dbReference type="Rhea" id="RHEA:22508"/>
        <dbReference type="Rhea" id="RHEA-COMP:17339"/>
        <dbReference type="Rhea" id="RHEA-COMP:17340"/>
        <dbReference type="ChEBI" id="CHEBI:33019"/>
        <dbReference type="ChEBI" id="CHEBI:61560"/>
        <dbReference type="ChEBI" id="CHEBI:173112"/>
        <dbReference type="EC" id="2.7.7.7"/>
    </reaction>
</comment>
<keyword evidence="6 21" id="KW-0548">Nucleotidyltransferase</keyword>
<keyword evidence="5 21" id="KW-0808">Transferase</keyword>
<dbReference type="EC" id="2.7.7.7" evidence="21"/>
<evidence type="ECO:0000256" key="10">
    <source>
        <dbReference type="ARBA" id="ARBA00022769"/>
    </source>
</evidence>
<evidence type="ECO:0000256" key="19">
    <source>
        <dbReference type="ARBA" id="ARBA00023242"/>
    </source>
</evidence>
<dbReference type="Gene3D" id="1.10.287.690">
    <property type="entry name" value="Helix hairpin bin"/>
    <property type="match status" value="1"/>
</dbReference>
<dbReference type="SUPFAM" id="SSF56672">
    <property type="entry name" value="DNA/RNA polymerases"/>
    <property type="match status" value="1"/>
</dbReference>
<dbReference type="FunFam" id="1.10.132.60:FF:000001">
    <property type="entry name" value="DNA polymerase"/>
    <property type="match status" value="1"/>
</dbReference>
<dbReference type="GO" id="GO:0043625">
    <property type="term" value="C:delta DNA polymerase complex"/>
    <property type="evidence" value="ECO:0007669"/>
    <property type="project" value="Ensembl"/>
</dbReference>
<evidence type="ECO:0000259" key="25">
    <source>
        <dbReference type="Pfam" id="PF03104"/>
    </source>
</evidence>
<dbReference type="Ensembl" id="ENSCHIT00000027659.1">
    <property type="protein sequence ID" value="ENSCHIP00000019836.1"/>
    <property type="gene ID" value="ENSCHIG00000018617.1"/>
</dbReference>